<keyword evidence="2" id="KW-0238">DNA-binding</keyword>
<accession>A0A7X1JBY2</accession>
<dbReference type="PANTHER" id="PTHR46796">
    <property type="entry name" value="HTH-TYPE TRANSCRIPTIONAL ACTIVATOR RHAS-RELATED"/>
    <property type="match status" value="1"/>
</dbReference>
<dbReference type="PRINTS" id="PR00032">
    <property type="entry name" value="HTHARAC"/>
</dbReference>
<evidence type="ECO:0000313" key="5">
    <source>
        <dbReference type="EMBL" id="MBC2907908.1"/>
    </source>
</evidence>
<dbReference type="GO" id="GO:0043565">
    <property type="term" value="F:sequence-specific DNA binding"/>
    <property type="evidence" value="ECO:0007669"/>
    <property type="project" value="InterPro"/>
</dbReference>
<dbReference type="SUPFAM" id="SSF46689">
    <property type="entry name" value="Homeodomain-like"/>
    <property type="match status" value="1"/>
</dbReference>
<evidence type="ECO:0000256" key="1">
    <source>
        <dbReference type="ARBA" id="ARBA00023015"/>
    </source>
</evidence>
<dbReference type="InterPro" id="IPR018060">
    <property type="entry name" value="HTH_AraC"/>
</dbReference>
<name>A0A7X1JBY2_9ACTN</name>
<keyword evidence="6" id="KW-1185">Reference proteome</keyword>
<organism evidence="5 6">
    <name type="scientific">Streptomyces cupreus</name>
    <dbReference type="NCBI Taxonomy" id="2759956"/>
    <lineage>
        <taxon>Bacteria</taxon>
        <taxon>Bacillati</taxon>
        <taxon>Actinomycetota</taxon>
        <taxon>Actinomycetes</taxon>
        <taxon>Kitasatosporales</taxon>
        <taxon>Streptomycetaceae</taxon>
        <taxon>Streptomyces</taxon>
    </lineage>
</organism>
<evidence type="ECO:0000259" key="4">
    <source>
        <dbReference type="PROSITE" id="PS01124"/>
    </source>
</evidence>
<evidence type="ECO:0000256" key="3">
    <source>
        <dbReference type="ARBA" id="ARBA00023163"/>
    </source>
</evidence>
<dbReference type="InterPro" id="IPR018062">
    <property type="entry name" value="HTH_AraC-typ_CS"/>
</dbReference>
<dbReference type="PROSITE" id="PS01124">
    <property type="entry name" value="HTH_ARAC_FAMILY_2"/>
    <property type="match status" value="1"/>
</dbReference>
<gene>
    <name evidence="5" type="ORF">H4N64_41700</name>
</gene>
<dbReference type="SMART" id="SM00342">
    <property type="entry name" value="HTH_ARAC"/>
    <property type="match status" value="1"/>
</dbReference>
<dbReference type="InterPro" id="IPR050204">
    <property type="entry name" value="AraC_XylS_family_regulators"/>
</dbReference>
<dbReference type="InterPro" id="IPR020449">
    <property type="entry name" value="Tscrpt_reg_AraC-type_HTH"/>
</dbReference>
<proteinExistence type="predicted"/>
<protein>
    <submittedName>
        <fullName evidence="5">Helix-turn-helix domain-containing protein</fullName>
    </submittedName>
</protein>
<dbReference type="PROSITE" id="PS00041">
    <property type="entry name" value="HTH_ARAC_FAMILY_1"/>
    <property type="match status" value="1"/>
</dbReference>
<dbReference type="InterPro" id="IPR009057">
    <property type="entry name" value="Homeodomain-like_sf"/>
</dbReference>
<keyword evidence="3" id="KW-0804">Transcription</keyword>
<dbReference type="GO" id="GO:0003700">
    <property type="term" value="F:DNA-binding transcription factor activity"/>
    <property type="evidence" value="ECO:0007669"/>
    <property type="project" value="InterPro"/>
</dbReference>
<evidence type="ECO:0000313" key="6">
    <source>
        <dbReference type="Proteomes" id="UP000584670"/>
    </source>
</evidence>
<dbReference type="EMBL" id="JACMSF010000098">
    <property type="protein sequence ID" value="MBC2907908.1"/>
    <property type="molecule type" value="Genomic_DNA"/>
</dbReference>
<comment type="caution">
    <text evidence="5">The sequence shown here is derived from an EMBL/GenBank/DDBJ whole genome shotgun (WGS) entry which is preliminary data.</text>
</comment>
<keyword evidence="1" id="KW-0805">Transcription regulation</keyword>
<dbReference type="Gene3D" id="1.10.10.60">
    <property type="entry name" value="Homeodomain-like"/>
    <property type="match status" value="1"/>
</dbReference>
<feature type="domain" description="HTH araC/xylS-type" evidence="4">
    <location>
        <begin position="1"/>
        <end position="68"/>
    </location>
</feature>
<dbReference type="AlphaFoldDB" id="A0A7X1JBY2"/>
<dbReference type="Proteomes" id="UP000584670">
    <property type="component" value="Unassembled WGS sequence"/>
</dbReference>
<sequence>MCEDGGLSLEKWIIRRRLEGARNDLAASGHSHRTIDAVARNWGFTNPAFFSRRFRQTYGTTPSQWRRLFQQGQLLAPQDDL</sequence>
<dbReference type="Pfam" id="PF12833">
    <property type="entry name" value="HTH_18"/>
    <property type="match status" value="1"/>
</dbReference>
<evidence type="ECO:0000256" key="2">
    <source>
        <dbReference type="ARBA" id="ARBA00023125"/>
    </source>
</evidence>
<reference evidence="5 6" key="1">
    <citation type="submission" date="2020-08" db="EMBL/GenBank/DDBJ databases">
        <title>Streptomyces sp. PSKA01 genome sequencing and assembly.</title>
        <authorList>
            <person name="Mandal S."/>
            <person name="Maiti P.K."/>
            <person name="Das P."/>
        </authorList>
    </citation>
    <scope>NUCLEOTIDE SEQUENCE [LARGE SCALE GENOMIC DNA]</scope>
    <source>
        <strain evidence="5 6">PSKA01</strain>
    </source>
</reference>